<feature type="coiled-coil region" evidence="1">
    <location>
        <begin position="39"/>
        <end position="103"/>
    </location>
</feature>
<name>A0A6A4VZA9_AMPAM</name>
<protein>
    <submittedName>
        <fullName evidence="3">Uncharacterized protein</fullName>
    </submittedName>
</protein>
<keyword evidence="1" id="KW-0175">Coiled coil</keyword>
<comment type="caution">
    <text evidence="3">The sequence shown here is derived from an EMBL/GenBank/DDBJ whole genome shotgun (WGS) entry which is preliminary data.</text>
</comment>
<evidence type="ECO:0000313" key="3">
    <source>
        <dbReference type="EMBL" id="KAF0299495.1"/>
    </source>
</evidence>
<evidence type="ECO:0000313" key="4">
    <source>
        <dbReference type="Proteomes" id="UP000440578"/>
    </source>
</evidence>
<keyword evidence="4" id="KW-1185">Reference proteome</keyword>
<accession>A0A6A4VZA9</accession>
<dbReference type="Proteomes" id="UP000440578">
    <property type="component" value="Unassembled WGS sequence"/>
</dbReference>
<feature type="region of interest" description="Disordered" evidence="2">
    <location>
        <begin position="1"/>
        <end position="37"/>
    </location>
</feature>
<evidence type="ECO:0000256" key="2">
    <source>
        <dbReference type="SAM" id="MobiDB-lite"/>
    </source>
</evidence>
<reference evidence="3 4" key="1">
    <citation type="submission" date="2019-07" db="EMBL/GenBank/DDBJ databases">
        <title>Draft genome assembly of a fouling barnacle, Amphibalanus amphitrite (Darwin, 1854): The first reference genome for Thecostraca.</title>
        <authorList>
            <person name="Kim W."/>
        </authorList>
    </citation>
    <scope>NUCLEOTIDE SEQUENCE [LARGE SCALE GENOMIC DNA]</scope>
    <source>
        <strain evidence="3">SNU_AA5</strain>
        <tissue evidence="3">Soma without cirri and trophi</tissue>
    </source>
</reference>
<dbReference type="AlphaFoldDB" id="A0A6A4VZA9"/>
<dbReference type="EMBL" id="VIIS01001360">
    <property type="protein sequence ID" value="KAF0299495.1"/>
    <property type="molecule type" value="Genomic_DNA"/>
</dbReference>
<organism evidence="3 4">
    <name type="scientific">Amphibalanus amphitrite</name>
    <name type="common">Striped barnacle</name>
    <name type="synonym">Balanus amphitrite</name>
    <dbReference type="NCBI Taxonomy" id="1232801"/>
    <lineage>
        <taxon>Eukaryota</taxon>
        <taxon>Metazoa</taxon>
        <taxon>Ecdysozoa</taxon>
        <taxon>Arthropoda</taxon>
        <taxon>Crustacea</taxon>
        <taxon>Multicrustacea</taxon>
        <taxon>Cirripedia</taxon>
        <taxon>Thoracica</taxon>
        <taxon>Thoracicalcarea</taxon>
        <taxon>Balanomorpha</taxon>
        <taxon>Balanoidea</taxon>
        <taxon>Balanidae</taxon>
        <taxon>Amphibalaninae</taxon>
        <taxon>Amphibalanus</taxon>
    </lineage>
</organism>
<gene>
    <name evidence="3" type="ORF">FJT64_027756</name>
</gene>
<proteinExistence type="predicted"/>
<sequence length="131" mass="14907">MAHTGPEAPSAPPYEDVPTGPPPPYTAGGVDPRDYPSILERLQRDLVALQEKMDEMQLERAAGDHSAKQQELQRLRKEQEMNILQEQEELHRLRVQQEQERRDYELAVRLADESKTGGVEEVLLLPDTPGR</sequence>
<evidence type="ECO:0000256" key="1">
    <source>
        <dbReference type="SAM" id="Coils"/>
    </source>
</evidence>